<protein>
    <recommendedName>
        <fullName evidence="3">F-box domain-containing protein</fullName>
    </recommendedName>
</protein>
<accession>A0A9P6JQC8</accession>
<comment type="caution">
    <text evidence="1">The sequence shown here is derived from an EMBL/GenBank/DDBJ whole genome shotgun (WGS) entry which is preliminary data.</text>
</comment>
<proteinExistence type="predicted"/>
<dbReference type="Proteomes" id="UP000807306">
    <property type="component" value="Unassembled WGS sequence"/>
</dbReference>
<gene>
    <name evidence="1" type="ORF">CPB83DRAFT_853935</name>
</gene>
<sequence>MAEIWRELAEALDQNLLEEQAQLRIEINHHHDKLLKHLPPEVAGRVLRFCLPPEPTPDNFTESLPWCESNTKPFHFTLGAICKAWRALLWTYPYMWNVMDLSQSGRPHIILVTS</sequence>
<evidence type="ECO:0008006" key="3">
    <source>
        <dbReference type="Google" id="ProtNLM"/>
    </source>
</evidence>
<dbReference type="EMBL" id="MU157851">
    <property type="protein sequence ID" value="KAF9528604.1"/>
    <property type="molecule type" value="Genomic_DNA"/>
</dbReference>
<name>A0A9P6JQC8_9AGAR</name>
<evidence type="ECO:0000313" key="2">
    <source>
        <dbReference type="Proteomes" id="UP000807306"/>
    </source>
</evidence>
<reference evidence="1" key="1">
    <citation type="submission" date="2020-11" db="EMBL/GenBank/DDBJ databases">
        <authorList>
            <consortium name="DOE Joint Genome Institute"/>
            <person name="Ahrendt S."/>
            <person name="Riley R."/>
            <person name="Andreopoulos W."/>
            <person name="Labutti K."/>
            <person name="Pangilinan J."/>
            <person name="Ruiz-Duenas F.J."/>
            <person name="Barrasa J.M."/>
            <person name="Sanchez-Garcia M."/>
            <person name="Camarero S."/>
            <person name="Miyauchi S."/>
            <person name="Serrano A."/>
            <person name="Linde D."/>
            <person name="Babiker R."/>
            <person name="Drula E."/>
            <person name="Ayuso-Fernandez I."/>
            <person name="Pacheco R."/>
            <person name="Padilla G."/>
            <person name="Ferreira P."/>
            <person name="Barriuso J."/>
            <person name="Kellner H."/>
            <person name="Castanera R."/>
            <person name="Alfaro M."/>
            <person name="Ramirez L."/>
            <person name="Pisabarro A.G."/>
            <person name="Kuo A."/>
            <person name="Tritt A."/>
            <person name="Lipzen A."/>
            <person name="He G."/>
            <person name="Yan M."/>
            <person name="Ng V."/>
            <person name="Cullen D."/>
            <person name="Martin F."/>
            <person name="Rosso M.-N."/>
            <person name="Henrissat B."/>
            <person name="Hibbett D."/>
            <person name="Martinez A.T."/>
            <person name="Grigoriev I.V."/>
        </authorList>
    </citation>
    <scope>NUCLEOTIDE SEQUENCE</scope>
    <source>
        <strain evidence="1">CBS 506.95</strain>
    </source>
</reference>
<evidence type="ECO:0000313" key="1">
    <source>
        <dbReference type="EMBL" id="KAF9528604.1"/>
    </source>
</evidence>
<organism evidence="1 2">
    <name type="scientific">Crepidotus variabilis</name>
    <dbReference type="NCBI Taxonomy" id="179855"/>
    <lineage>
        <taxon>Eukaryota</taxon>
        <taxon>Fungi</taxon>
        <taxon>Dikarya</taxon>
        <taxon>Basidiomycota</taxon>
        <taxon>Agaricomycotina</taxon>
        <taxon>Agaricomycetes</taxon>
        <taxon>Agaricomycetidae</taxon>
        <taxon>Agaricales</taxon>
        <taxon>Agaricineae</taxon>
        <taxon>Crepidotaceae</taxon>
        <taxon>Crepidotus</taxon>
    </lineage>
</organism>
<dbReference type="AlphaFoldDB" id="A0A9P6JQC8"/>
<keyword evidence="2" id="KW-1185">Reference proteome</keyword>